<proteinExistence type="predicted"/>
<name>A0A2N9JD36_9ACTN</name>
<feature type="region of interest" description="Disordered" evidence="1">
    <location>
        <begin position="34"/>
        <end position="75"/>
    </location>
</feature>
<organism evidence="2 3">
    <name type="scientific">Micropruina glycogenica</name>
    <dbReference type="NCBI Taxonomy" id="75385"/>
    <lineage>
        <taxon>Bacteria</taxon>
        <taxon>Bacillati</taxon>
        <taxon>Actinomycetota</taxon>
        <taxon>Actinomycetes</taxon>
        <taxon>Propionibacteriales</taxon>
        <taxon>Nocardioidaceae</taxon>
        <taxon>Micropruina</taxon>
    </lineage>
</organism>
<accession>A0A2N9JD36</accession>
<evidence type="ECO:0000313" key="3">
    <source>
        <dbReference type="Proteomes" id="UP000238164"/>
    </source>
</evidence>
<keyword evidence="3" id="KW-1185">Reference proteome</keyword>
<feature type="compositionally biased region" description="Pro residues" evidence="1">
    <location>
        <begin position="63"/>
        <end position="75"/>
    </location>
</feature>
<dbReference type="EMBL" id="LT985188">
    <property type="protein sequence ID" value="SPD85375.1"/>
    <property type="molecule type" value="Genomic_DNA"/>
</dbReference>
<evidence type="ECO:0000313" key="2">
    <source>
        <dbReference type="EMBL" id="SPD85375.1"/>
    </source>
</evidence>
<protein>
    <submittedName>
        <fullName evidence="2">Uncharacterized protein</fullName>
    </submittedName>
</protein>
<gene>
    <name evidence="2" type="ORF">MPLG2_0339</name>
</gene>
<sequence length="75" mass="8263">MCRQPEGQRSPAKLSHLPRPPLEWLSCHFVPRLAEPTRQNDQRRGAACPTSTRTSSSSGRAPPARPPPAGWPIRA</sequence>
<dbReference type="KEGG" id="mgg:MPLG2_0339"/>
<dbReference type="Proteomes" id="UP000238164">
    <property type="component" value="Chromosome 1"/>
</dbReference>
<feature type="compositionally biased region" description="Low complexity" evidence="1">
    <location>
        <begin position="49"/>
        <end position="62"/>
    </location>
</feature>
<dbReference type="AlphaFoldDB" id="A0A2N9JD36"/>
<reference evidence="2 3" key="1">
    <citation type="submission" date="2018-02" db="EMBL/GenBank/DDBJ databases">
        <authorList>
            <person name="Cohen D.B."/>
            <person name="Kent A.D."/>
        </authorList>
    </citation>
    <scope>NUCLEOTIDE SEQUENCE [LARGE SCALE GENOMIC DNA]</scope>
    <source>
        <strain evidence="2">1</strain>
    </source>
</reference>
<evidence type="ECO:0000256" key="1">
    <source>
        <dbReference type="SAM" id="MobiDB-lite"/>
    </source>
</evidence>